<gene>
    <name evidence="3" type="ORF">BFS35_010730</name>
</gene>
<evidence type="ECO:0000259" key="1">
    <source>
        <dbReference type="Pfam" id="PF00534"/>
    </source>
</evidence>
<name>A0A395G792_9STAP</name>
<dbReference type="PANTHER" id="PTHR45947:SF3">
    <property type="entry name" value="SULFOQUINOVOSYL TRANSFERASE SQD2"/>
    <property type="match status" value="1"/>
</dbReference>
<dbReference type="Proteomes" id="UP000229523">
    <property type="component" value="Unassembled WGS sequence"/>
</dbReference>
<evidence type="ECO:0000313" key="3">
    <source>
        <dbReference type="EMBL" id="RAI79921.1"/>
    </source>
</evidence>
<protein>
    <submittedName>
        <fullName evidence="3">Glycosyltransferase WbuB</fullName>
    </submittedName>
</protein>
<accession>A0A395G792</accession>
<dbReference type="SUPFAM" id="SSF53756">
    <property type="entry name" value="UDP-Glycosyltransferase/glycogen phosphorylase"/>
    <property type="match status" value="1"/>
</dbReference>
<dbReference type="AlphaFoldDB" id="A0A395G792"/>
<comment type="caution">
    <text evidence="3">The sequence shown here is derived from an EMBL/GenBank/DDBJ whole genome shotgun (WGS) entry which is preliminary data.</text>
</comment>
<dbReference type="RefSeq" id="WP_099581554.1">
    <property type="nucleotide sequence ID" value="NZ_MJBI02000005.1"/>
</dbReference>
<evidence type="ECO:0000259" key="2">
    <source>
        <dbReference type="Pfam" id="PF13439"/>
    </source>
</evidence>
<proteinExistence type="predicted"/>
<keyword evidence="4" id="KW-1185">Reference proteome</keyword>
<dbReference type="Pfam" id="PF13439">
    <property type="entry name" value="Glyco_transf_4"/>
    <property type="match status" value="1"/>
</dbReference>
<dbReference type="Pfam" id="PF00534">
    <property type="entry name" value="Glycos_transf_1"/>
    <property type="match status" value="1"/>
</dbReference>
<dbReference type="CDD" id="cd03794">
    <property type="entry name" value="GT4_WbuB-like"/>
    <property type="match status" value="1"/>
</dbReference>
<feature type="domain" description="Glycosyltransferase subfamily 4-like N-terminal" evidence="2">
    <location>
        <begin position="24"/>
        <end position="205"/>
    </location>
</feature>
<dbReference type="InterPro" id="IPR001296">
    <property type="entry name" value="Glyco_trans_1"/>
</dbReference>
<dbReference type="InterPro" id="IPR028098">
    <property type="entry name" value="Glyco_trans_4-like_N"/>
</dbReference>
<sequence length="410" mass="47420">MHILIVHQFYLNDDDPGGSRFNKLTEYWLELGHEVTVISGTLNYTTGTTNECYKGKYIYKEKPKRNLTVYRCYVSQSYNKNFFGRLFGYFSFTISSTITLFKAKRPDIIIVTSPPLFVALTGIIAKYKYRKPLVFEVRDLWPESAIDTGVLTNKYIIQLSYFIEKMGYKFADKINVLTPAFKEKLVKNKNVNLNKIMYIPNGADFDIFKKDDSGQEIISKYNLKDKFVITYSGAHGLANNLIALLKIANNIKDKDKKIHFLLIGDGMLKKELIKYKEENNIFNVTFIDAQPKRNMNAFINASDVCTAILQKNDTFKTVYPNKVFDYMSCKKPILIGIDGAARKLVEENNSGKYYDPEDIDTTTKIIMDFKNNVEKLSEMGDNGYVFVKKNFNRKKLAIRYIEEMDRLIVK</sequence>
<dbReference type="Gene3D" id="3.40.50.2000">
    <property type="entry name" value="Glycogen Phosphorylase B"/>
    <property type="match status" value="2"/>
</dbReference>
<feature type="domain" description="Glycosyl transferase family 1" evidence="1">
    <location>
        <begin position="217"/>
        <end position="384"/>
    </location>
</feature>
<organism evidence="3 4">
    <name type="scientific">Macrococcoides goetzii</name>
    <dbReference type="NCBI Taxonomy" id="1891097"/>
    <lineage>
        <taxon>Bacteria</taxon>
        <taxon>Bacillati</taxon>
        <taxon>Bacillota</taxon>
        <taxon>Bacilli</taxon>
        <taxon>Bacillales</taxon>
        <taxon>Staphylococcaceae</taxon>
        <taxon>Macrococcoides</taxon>
    </lineage>
</organism>
<evidence type="ECO:0000313" key="4">
    <source>
        <dbReference type="Proteomes" id="UP000229523"/>
    </source>
</evidence>
<dbReference type="EMBL" id="MJBI02000005">
    <property type="protein sequence ID" value="RAI79921.1"/>
    <property type="molecule type" value="Genomic_DNA"/>
</dbReference>
<reference evidence="3 4" key="1">
    <citation type="journal article" date="2018" name="Front. Microbiol.">
        <title>Description and Comparative Genomics of Macrococcus caseolyticus subsp. hominis subsp. nov., Macrococcus goetzii sp. nov., Macrococcus epidermidis sp. nov., and Macrococcus bohemicus sp. nov., Novel Macrococci From Human Clinical Material With Virulence Potential and Suspected Uptake of Foreign DNA by Natural Transformation.</title>
        <authorList>
            <person name="Maslanova I."/>
            <person name="Wertheimer Z."/>
            <person name="Sedlacek I."/>
            <person name="Svec P."/>
            <person name="Indrakova A."/>
            <person name="Kovarovic V."/>
            <person name="Schumann P."/>
            <person name="Sproer C."/>
            <person name="Kralova S."/>
            <person name="Sedo O."/>
            <person name="Kristofova L."/>
            <person name="Vrbovska V."/>
            <person name="Fuzik T."/>
            <person name="Petras P."/>
            <person name="Zdrahal Z."/>
            <person name="Ruzickova V."/>
            <person name="Doskar J."/>
            <person name="Pantucek R."/>
        </authorList>
    </citation>
    <scope>NUCLEOTIDE SEQUENCE [LARGE SCALE GENOMIC DNA]</scope>
    <source>
        <strain evidence="3 4">CCM 4927</strain>
    </source>
</reference>
<dbReference type="GO" id="GO:0016758">
    <property type="term" value="F:hexosyltransferase activity"/>
    <property type="evidence" value="ECO:0007669"/>
    <property type="project" value="TreeGrafter"/>
</dbReference>
<dbReference type="InterPro" id="IPR050194">
    <property type="entry name" value="Glycosyltransferase_grp1"/>
</dbReference>
<dbReference type="PANTHER" id="PTHR45947">
    <property type="entry name" value="SULFOQUINOVOSYL TRANSFERASE SQD2"/>
    <property type="match status" value="1"/>
</dbReference>